<protein>
    <recommendedName>
        <fullName evidence="8">ComX pheromone</fullName>
    </recommendedName>
    <alternativeName>
        <fullName evidence="9">Competence pheromone</fullName>
    </alternativeName>
</protein>
<keyword evidence="2" id="KW-0964">Secreted</keyword>
<gene>
    <name evidence="10" type="primary">comX</name>
    <name evidence="10" type="ORF">HPT30_01835</name>
</gene>
<evidence type="ECO:0000256" key="8">
    <source>
        <dbReference type="ARBA" id="ARBA00029545"/>
    </source>
</evidence>
<organism evidence="10 11">
    <name type="scientific">Paenibacillus agri</name>
    <dbReference type="NCBI Taxonomy" id="2744309"/>
    <lineage>
        <taxon>Bacteria</taxon>
        <taxon>Bacillati</taxon>
        <taxon>Bacillota</taxon>
        <taxon>Bacilli</taxon>
        <taxon>Bacillales</taxon>
        <taxon>Paenibacillaceae</taxon>
        <taxon>Paenibacillus</taxon>
    </lineage>
</organism>
<comment type="subcellular location">
    <subcellularLocation>
        <location evidence="1">Secreted</location>
    </subcellularLocation>
</comment>
<evidence type="ECO:0000256" key="2">
    <source>
        <dbReference type="ARBA" id="ARBA00022525"/>
    </source>
</evidence>
<sequence length="57" mass="6461">MLKELIQSLMADPSSWTLLKNGQLQLAGISEVEHRALIDVLGSSEDKNQPMRATYWF</sequence>
<evidence type="ECO:0000256" key="3">
    <source>
        <dbReference type="ARBA" id="ARBA00023044"/>
    </source>
</evidence>
<proteinExistence type="predicted"/>
<keyword evidence="3" id="KW-0588">Pheromone</keyword>
<evidence type="ECO:0000256" key="9">
    <source>
        <dbReference type="ARBA" id="ARBA00030321"/>
    </source>
</evidence>
<dbReference type="AlphaFoldDB" id="A0A850EI82"/>
<accession>A0A850EI82</accession>
<keyword evidence="11" id="KW-1185">Reference proteome</keyword>
<dbReference type="InterPro" id="IPR009233">
    <property type="entry name" value="Competence_ComX_Bacillus"/>
</dbReference>
<keyword evidence="4" id="KW-0178">Competence</keyword>
<dbReference type="Proteomes" id="UP000564806">
    <property type="component" value="Unassembled WGS sequence"/>
</dbReference>
<reference evidence="10" key="1">
    <citation type="submission" date="2020-06" db="EMBL/GenBank/DDBJ databases">
        <title>Paenibacillus sp. nov., isolated from soil.</title>
        <authorList>
            <person name="Seo Y.L."/>
        </authorList>
    </citation>
    <scope>NUCLEOTIDE SEQUENCE [LARGE SCALE GENOMIC DNA]</scope>
    <source>
        <strain evidence="10">JW14</strain>
    </source>
</reference>
<evidence type="ECO:0000256" key="7">
    <source>
        <dbReference type="ARBA" id="ARBA00029483"/>
    </source>
</evidence>
<evidence type="ECO:0000256" key="4">
    <source>
        <dbReference type="ARBA" id="ARBA00023287"/>
    </source>
</evidence>
<keyword evidence="6" id="KW-0636">Prenylation</keyword>
<dbReference type="Pfam" id="PF05952">
    <property type="entry name" value="ComX"/>
    <property type="match status" value="1"/>
</dbReference>
<keyword evidence="5" id="KW-0449">Lipoprotein</keyword>
<dbReference type="GO" id="GO:0005186">
    <property type="term" value="F:pheromone activity"/>
    <property type="evidence" value="ECO:0007669"/>
    <property type="project" value="UniProtKB-KW"/>
</dbReference>
<name>A0A850EI82_9BACL</name>
<evidence type="ECO:0000256" key="1">
    <source>
        <dbReference type="ARBA" id="ARBA00004613"/>
    </source>
</evidence>
<dbReference type="RefSeq" id="WP_175369826.1">
    <property type="nucleotide sequence ID" value="NZ_JABWCS010000178.1"/>
</dbReference>
<evidence type="ECO:0000256" key="6">
    <source>
        <dbReference type="ARBA" id="ARBA00023289"/>
    </source>
</evidence>
<dbReference type="EMBL" id="JABWCS010000178">
    <property type="protein sequence ID" value="NUU59124.1"/>
    <property type="molecule type" value="Genomic_DNA"/>
</dbReference>
<evidence type="ECO:0000313" key="11">
    <source>
        <dbReference type="Proteomes" id="UP000564806"/>
    </source>
</evidence>
<comment type="subunit">
    <text evidence="7">Interacts directly with the sensor histidine kinase ComP and stimulates its activity.</text>
</comment>
<evidence type="ECO:0000256" key="5">
    <source>
        <dbReference type="ARBA" id="ARBA00023288"/>
    </source>
</evidence>
<dbReference type="GO" id="GO:0030420">
    <property type="term" value="P:establishment of competence for transformation"/>
    <property type="evidence" value="ECO:0007669"/>
    <property type="project" value="UniProtKB-KW"/>
</dbReference>
<comment type="caution">
    <text evidence="10">The sequence shown here is derived from an EMBL/GenBank/DDBJ whole genome shotgun (WGS) entry which is preliminary data.</text>
</comment>
<evidence type="ECO:0000313" key="10">
    <source>
        <dbReference type="EMBL" id="NUU59124.1"/>
    </source>
</evidence>
<dbReference type="GO" id="GO:0005576">
    <property type="term" value="C:extracellular region"/>
    <property type="evidence" value="ECO:0007669"/>
    <property type="project" value="UniProtKB-SubCell"/>
</dbReference>